<dbReference type="EMBL" id="JBEGDG010000002">
    <property type="protein sequence ID" value="MEQ6354034.1"/>
    <property type="molecule type" value="Genomic_DNA"/>
</dbReference>
<gene>
    <name evidence="1" type="ORF">ABNX05_05340</name>
</gene>
<protein>
    <submittedName>
        <fullName evidence="1">Uncharacterized protein</fullName>
    </submittedName>
</protein>
<proteinExistence type="predicted"/>
<accession>A0ABV1MPI7</accession>
<sequence length="85" mass="9060">MGLISVPAGGVGATDVFARKRSANVAAAEGFGFGFVCAKVQRQQQQMFFARKRSANVAAAAGFCLCESAATATAGCWSRRRYHRR</sequence>
<dbReference type="RefSeq" id="WP_349658778.1">
    <property type="nucleotide sequence ID" value="NZ_JBEGDG010000002.1"/>
</dbReference>
<keyword evidence="2" id="KW-1185">Reference proteome</keyword>
<name>A0ABV1MPI7_9BACI</name>
<organism evidence="1 2">
    <name type="scientific">Lysinibacillus zambalensis</name>
    <dbReference type="NCBI Taxonomy" id="3160866"/>
    <lineage>
        <taxon>Bacteria</taxon>
        <taxon>Bacillati</taxon>
        <taxon>Bacillota</taxon>
        <taxon>Bacilli</taxon>
        <taxon>Bacillales</taxon>
        <taxon>Bacillaceae</taxon>
        <taxon>Lysinibacillus</taxon>
    </lineage>
</organism>
<dbReference type="Proteomes" id="UP001478862">
    <property type="component" value="Unassembled WGS sequence"/>
</dbReference>
<comment type="caution">
    <text evidence="1">The sequence shown here is derived from an EMBL/GenBank/DDBJ whole genome shotgun (WGS) entry which is preliminary data.</text>
</comment>
<evidence type="ECO:0000313" key="1">
    <source>
        <dbReference type="EMBL" id="MEQ6354034.1"/>
    </source>
</evidence>
<evidence type="ECO:0000313" key="2">
    <source>
        <dbReference type="Proteomes" id="UP001478862"/>
    </source>
</evidence>
<reference evidence="1 2" key="1">
    <citation type="submission" date="2024-06" db="EMBL/GenBank/DDBJ databases">
        <title>Lysinibacillus zambalefons sp. nov., a Novel Firmicute Isolated from the Poon Bato Zambales Hyperalkaline Spring.</title>
        <authorList>
            <person name="Aja J.A."/>
            <person name="Lazaro J.E.H."/>
            <person name="Llorin L.D."/>
            <person name="Lim K.R."/>
            <person name="Teodosio J."/>
            <person name="Dalisay D.S."/>
        </authorList>
    </citation>
    <scope>NUCLEOTIDE SEQUENCE [LARGE SCALE GENOMIC DNA]</scope>
    <source>
        <strain evidence="1 2">M3</strain>
    </source>
</reference>